<dbReference type="GO" id="GO:0009403">
    <property type="term" value="P:toxin biosynthetic process"/>
    <property type="evidence" value="ECO:0007669"/>
    <property type="project" value="UniProtKB-ARBA"/>
</dbReference>
<dbReference type="OrthoDB" id="2472181at2"/>
<evidence type="ECO:0000256" key="4">
    <source>
        <dbReference type="SAM" id="MobiDB-lite"/>
    </source>
</evidence>
<protein>
    <submittedName>
        <fullName evidence="6">Condensation domain-containing protein involved in non-ribosomal peptide synthesis</fullName>
    </submittedName>
</protein>
<dbReference type="GO" id="GO:0031177">
    <property type="term" value="F:phosphopantetheine binding"/>
    <property type="evidence" value="ECO:0007669"/>
    <property type="project" value="InterPro"/>
</dbReference>
<dbReference type="EMBL" id="CP002000">
    <property type="protein sequence ID" value="ADJ47966.1"/>
    <property type="molecule type" value="Genomic_DNA"/>
</dbReference>
<dbReference type="CDD" id="cd19531">
    <property type="entry name" value="LCL_NRPS-like"/>
    <property type="match status" value="1"/>
</dbReference>
<dbReference type="Gene3D" id="3.30.559.10">
    <property type="entry name" value="Chloramphenicol acetyltransferase-like domain"/>
    <property type="match status" value="1"/>
</dbReference>
<evidence type="ECO:0000256" key="2">
    <source>
        <dbReference type="ARBA" id="ARBA00022450"/>
    </source>
</evidence>
<dbReference type="PATRIC" id="fig|749927.5.peg.6478"/>
<dbReference type="Pfam" id="PF00550">
    <property type="entry name" value="PP-binding"/>
    <property type="match status" value="1"/>
</dbReference>
<feature type="region of interest" description="Disordered" evidence="4">
    <location>
        <begin position="753"/>
        <end position="776"/>
    </location>
</feature>
<dbReference type="CDD" id="cd02440">
    <property type="entry name" value="AdoMet_MTases"/>
    <property type="match status" value="1"/>
</dbReference>
<dbReference type="PANTHER" id="PTHR45527">
    <property type="entry name" value="NONRIBOSOMAL PEPTIDE SYNTHETASE"/>
    <property type="match status" value="1"/>
</dbReference>
<dbReference type="InterPro" id="IPR029058">
    <property type="entry name" value="AB_hydrolase_fold"/>
</dbReference>
<evidence type="ECO:0000256" key="3">
    <source>
        <dbReference type="ARBA" id="ARBA00022553"/>
    </source>
</evidence>
<dbReference type="InterPro" id="IPR001242">
    <property type="entry name" value="Condensation_dom"/>
</dbReference>
<dbReference type="GO" id="GO:0008610">
    <property type="term" value="P:lipid biosynthetic process"/>
    <property type="evidence" value="ECO:0007669"/>
    <property type="project" value="UniProtKB-ARBA"/>
</dbReference>
<dbReference type="eggNOG" id="COG2226">
    <property type="taxonomic scope" value="Bacteria"/>
</dbReference>
<dbReference type="PROSITE" id="PS50075">
    <property type="entry name" value="CARRIER"/>
    <property type="match status" value="1"/>
</dbReference>
<dbReference type="SUPFAM" id="SSF56801">
    <property type="entry name" value="Acetyl-CoA synthetase-like"/>
    <property type="match status" value="1"/>
</dbReference>
<dbReference type="InterPro" id="IPR006162">
    <property type="entry name" value="Ppantetheine_attach_site"/>
</dbReference>
<gene>
    <name evidence="6" type="ordered locus">AMED_6231</name>
</gene>
<keyword evidence="3" id="KW-0597">Phosphoprotein</keyword>
<dbReference type="HOGENOM" id="CLU_252063_0_0_11"/>
<feature type="domain" description="Carrier" evidence="5">
    <location>
        <begin position="1320"/>
        <end position="1395"/>
    </location>
</feature>
<dbReference type="InterPro" id="IPR036736">
    <property type="entry name" value="ACP-like_sf"/>
</dbReference>
<evidence type="ECO:0000313" key="6">
    <source>
        <dbReference type="EMBL" id="ADJ47966.1"/>
    </source>
</evidence>
<dbReference type="FunFam" id="1.10.1200.10:FF:000016">
    <property type="entry name" value="Non-ribosomal peptide synthase"/>
    <property type="match status" value="1"/>
</dbReference>
<name>A0A0H3DBE5_AMYMU</name>
<dbReference type="FunFam" id="3.30.559.10:FF:000012">
    <property type="entry name" value="Non-ribosomal peptide synthetase"/>
    <property type="match status" value="1"/>
</dbReference>
<reference evidence="6 7" key="1">
    <citation type="journal article" date="2010" name="Cell Res.">
        <title>Complete genome sequence of the rifamycin SV-producing Amycolatopsis mediterranei U32 revealed its genetic characteristics in phylogeny and metabolism.</title>
        <authorList>
            <person name="Zhao W."/>
            <person name="Zhong Y."/>
            <person name="Yuan H."/>
            <person name="Wang J."/>
            <person name="Zheng H."/>
            <person name="Wang Y."/>
            <person name="Cen X."/>
            <person name="Xu F."/>
            <person name="Bai J."/>
            <person name="Han X."/>
            <person name="Lu G."/>
            <person name="Zhu Y."/>
            <person name="Shao Z."/>
            <person name="Yan H."/>
            <person name="Li C."/>
            <person name="Peng N."/>
            <person name="Zhang Z."/>
            <person name="Zhang Y."/>
            <person name="Lin W."/>
            <person name="Fan Y."/>
            <person name="Qin Z."/>
            <person name="Hu Y."/>
            <person name="Zhu B."/>
            <person name="Wang S."/>
            <person name="Ding X."/>
            <person name="Zhao G.P."/>
        </authorList>
    </citation>
    <scope>NUCLEOTIDE SEQUENCE [LARGE SCALE GENOMIC DNA]</scope>
    <source>
        <strain evidence="7">U-32</strain>
    </source>
</reference>
<dbReference type="GO" id="GO:0005829">
    <property type="term" value="C:cytosol"/>
    <property type="evidence" value="ECO:0007669"/>
    <property type="project" value="TreeGrafter"/>
</dbReference>
<dbReference type="PROSITE" id="PS00012">
    <property type="entry name" value="PHOSPHOPANTETHEINE"/>
    <property type="match status" value="1"/>
</dbReference>
<dbReference type="eggNOG" id="COG1020">
    <property type="taxonomic scope" value="Bacteria"/>
</dbReference>
<feature type="compositionally biased region" description="Polar residues" evidence="4">
    <location>
        <begin position="1427"/>
        <end position="1437"/>
    </location>
</feature>
<dbReference type="GO" id="GO:0009366">
    <property type="term" value="C:enterobactin synthetase complex"/>
    <property type="evidence" value="ECO:0007669"/>
    <property type="project" value="TreeGrafter"/>
</dbReference>
<keyword evidence="2" id="KW-0596">Phosphopantetheine</keyword>
<dbReference type="InterPro" id="IPR042099">
    <property type="entry name" value="ANL_N_sf"/>
</dbReference>
<dbReference type="GeneID" id="92873892"/>
<dbReference type="SMART" id="SM00823">
    <property type="entry name" value="PKS_PP"/>
    <property type="match status" value="1"/>
</dbReference>
<dbReference type="Gene3D" id="3.30.559.30">
    <property type="entry name" value="Nonribosomal peptide synthetase, condensation domain"/>
    <property type="match status" value="1"/>
</dbReference>
<dbReference type="InterPro" id="IPR029063">
    <property type="entry name" value="SAM-dependent_MTases_sf"/>
</dbReference>
<dbReference type="GO" id="GO:0047527">
    <property type="term" value="F:2,3-dihydroxybenzoate-serine ligase activity"/>
    <property type="evidence" value="ECO:0007669"/>
    <property type="project" value="TreeGrafter"/>
</dbReference>
<dbReference type="InterPro" id="IPR000873">
    <property type="entry name" value="AMP-dep_synth/lig_dom"/>
</dbReference>
<sequence length="1437" mass="152498">MGNDWLSPEQRRLLDRMLDEEGVDRGESPIVARGGDRSALPLSFAQERMWFFHRLQPASTMYNIVGAATLRGHTDPAVLQRCVDELVRRHEVLRSTFHLVDAGTSVQRVNPPGPVPMPVVDLRELDPAVRDEAVRARYSDEVDRPFDLTKDLLLRPTLLRVADDEHLLLLSQHHIATDGWSLGILLQELASLYDAYAADRPPALAEPELHYGDFALWQQDWQATGALDEHLEYWRARLTGAHALDLPTGRLRVADRSWDGGMCEVHIPAGLVGGLTALGESERATLFMVLLAGVSAVLSRWTGQQDLVVGVPVANRNRSEIESMVGSFVNTLPMRVELTGEPTFLDLLRRCRQEAVDGYAHQDVPFEKIIEEINPEREASAHTPLIRHMLGLHNTPWHELRVPGLTVDILTLDTGKARFDLEFELTPTDDGAIAGQLWFAADIMDEPYVRRLLDSVYAVLAAAVADPETPVWRLPLMAAPADLPAAEIPDAPVALPADVVLGDQVLTQAEFTARVTGLAHDLRANHCVTDGSVVALCLPHTAELAVALHAVLAAGAVALPLDPALTRAELTAAIAEAAPKRVLTTAALVEVLGDAAVDVATLGSSVTDPLPPPASDAPAVCLRSRGGTLTTHSHAELAARVRALAARFPAATVAVSPGVSPDLLVTALWWPVVAGGAVVVGKSGGTADLVLTNPARLSTLDTPARRVLSTGEPLWPDAVAAFARAFPGTELVNLYSLAEAGPVAAHVVDPAAPAPSGRIPAGSPLGARPQVRDERGEPVPDGVAGDLHVFAAGVLVPTGDRARWNVRGELEVLGKPAGRTWVAGRPAELGDVVAELTAHPAVSRAHLSRTESGELIAHVVPRTAPQAGADGGRERFVQDYLARDPESDPLLNLTGWRSPDSGAVLPAAALREWLDGGVRHILDAGPRRVLEIGCRNGQLLFKLAPRCNAYRATELSGRARRSIERQRDRLAAKAGVVELADLPPDDLTGLGGDFDTVVVNGLAGYCPGPGYLERVLAEAVRATRPGGTVFVSDVADLTAREAAHLAAEAARVPAGAPAARLREAVAHRAATTGGLALHPDWFREAAARLPGVRDVAVLRRVGTHPSELTRFRFDVVLHVALDDPLPPVREAAWADVTTDGLAEFLAVAPDLVVLHGIPVAGLTGVAAALDRLATADTAGEVRRVLDDPEPGVDPAEVVAAAAALGFDAAAGPAGAGFAELTVALRRQGSSAVPLSRVLAATVPAGACPGPLAADTAFAEWARTMPAVVRGWLRDRLPLNVVPASVVPVTAWPHRPDGSTETAVFTAAAGAEPEAETDTGEPRTATQKTVLNIWSDILGVDHMGINDDFFALGGHSLMGALVVDRLREEFAVDLPLGQLFQTPTVAEVAEYIDGRSSPGPDPAPEDEAPAVPIRALDRSAFRRKRPASSPSGAQERSR</sequence>
<dbReference type="Pfam" id="PF08242">
    <property type="entry name" value="Methyltransf_12"/>
    <property type="match status" value="1"/>
</dbReference>
<dbReference type="SUPFAM" id="SSF53335">
    <property type="entry name" value="S-adenosyl-L-methionine-dependent methyltransferases"/>
    <property type="match status" value="1"/>
</dbReference>
<dbReference type="Gene3D" id="3.40.50.1820">
    <property type="entry name" value="alpha/beta hydrolase"/>
    <property type="match status" value="1"/>
</dbReference>
<dbReference type="RefSeq" id="WP_013228017.1">
    <property type="nucleotide sequence ID" value="NC_014318.1"/>
</dbReference>
<evidence type="ECO:0000313" key="7">
    <source>
        <dbReference type="Proteomes" id="UP000000328"/>
    </source>
</evidence>
<dbReference type="GO" id="GO:0009239">
    <property type="term" value="P:enterobactin biosynthetic process"/>
    <property type="evidence" value="ECO:0007669"/>
    <property type="project" value="TreeGrafter"/>
</dbReference>
<dbReference type="SUPFAM" id="SSF52777">
    <property type="entry name" value="CoA-dependent acyltransferases"/>
    <property type="match status" value="2"/>
</dbReference>
<dbReference type="PANTHER" id="PTHR45527:SF1">
    <property type="entry name" value="FATTY ACID SYNTHASE"/>
    <property type="match status" value="1"/>
</dbReference>
<dbReference type="KEGG" id="amd:AMED_6231"/>
<dbReference type="GO" id="GO:0072330">
    <property type="term" value="P:monocarboxylic acid biosynthetic process"/>
    <property type="evidence" value="ECO:0007669"/>
    <property type="project" value="UniProtKB-ARBA"/>
</dbReference>
<dbReference type="InterPro" id="IPR013217">
    <property type="entry name" value="Methyltransf_12"/>
</dbReference>
<organism evidence="6 7">
    <name type="scientific">Amycolatopsis mediterranei (strain U-32)</name>
    <dbReference type="NCBI Taxonomy" id="749927"/>
    <lineage>
        <taxon>Bacteria</taxon>
        <taxon>Bacillati</taxon>
        <taxon>Actinomycetota</taxon>
        <taxon>Actinomycetes</taxon>
        <taxon>Pseudonocardiales</taxon>
        <taxon>Pseudonocardiaceae</taxon>
        <taxon>Amycolatopsis</taxon>
    </lineage>
</organism>
<dbReference type="Pfam" id="PF00501">
    <property type="entry name" value="AMP-binding"/>
    <property type="match status" value="2"/>
</dbReference>
<dbReference type="GO" id="GO:0043041">
    <property type="term" value="P:amino acid activation for nonribosomal peptide biosynthetic process"/>
    <property type="evidence" value="ECO:0007669"/>
    <property type="project" value="TreeGrafter"/>
</dbReference>
<accession>A0A0H3DBE5</accession>
<dbReference type="Gene3D" id="3.40.50.150">
    <property type="entry name" value="Vaccinia Virus protein VP39"/>
    <property type="match status" value="1"/>
</dbReference>
<dbReference type="InterPro" id="IPR009081">
    <property type="entry name" value="PP-bd_ACP"/>
</dbReference>
<feature type="region of interest" description="Disordered" evidence="4">
    <location>
        <begin position="1392"/>
        <end position="1437"/>
    </location>
</feature>
<evidence type="ECO:0000256" key="1">
    <source>
        <dbReference type="ARBA" id="ARBA00001957"/>
    </source>
</evidence>
<comment type="cofactor">
    <cofactor evidence="1">
        <name>pantetheine 4'-phosphate</name>
        <dbReference type="ChEBI" id="CHEBI:47942"/>
    </cofactor>
</comment>
<evidence type="ECO:0000259" key="5">
    <source>
        <dbReference type="PROSITE" id="PS50075"/>
    </source>
</evidence>
<dbReference type="Gene3D" id="3.40.50.12780">
    <property type="entry name" value="N-terminal domain of ligase-like"/>
    <property type="match status" value="1"/>
</dbReference>
<proteinExistence type="predicted"/>
<dbReference type="InterPro" id="IPR020806">
    <property type="entry name" value="PKS_PP-bd"/>
</dbReference>
<dbReference type="Pfam" id="PF00668">
    <property type="entry name" value="Condensation"/>
    <property type="match status" value="1"/>
</dbReference>
<dbReference type="InterPro" id="IPR023213">
    <property type="entry name" value="CAT-like_dom_sf"/>
</dbReference>
<dbReference type="SUPFAM" id="SSF47336">
    <property type="entry name" value="ACP-like"/>
    <property type="match status" value="1"/>
</dbReference>
<dbReference type="Proteomes" id="UP000000328">
    <property type="component" value="Chromosome"/>
</dbReference>